<evidence type="ECO:0008006" key="5">
    <source>
        <dbReference type="Google" id="ProtNLM"/>
    </source>
</evidence>
<evidence type="ECO:0000313" key="4">
    <source>
        <dbReference type="Proteomes" id="UP001501627"/>
    </source>
</evidence>
<sequence>MNFRHAAALAAVLALAACASSGPRPSAVHQSVAQDGSKVVTMAAQPLACEGMRCPVLAAAWSSAKPGQALLTVGLPGQPAAVSGADFRLMTAGVVRLRLAAHGEAPQLGYPATAFDVPLTLIERIAYTQRSSVKVYTDDGRSVEEGLNGAEGGMDARNPRSRASEVMAQFLAAVQSAGGGEGLQAPGGGLLQLLGDERQRK</sequence>
<evidence type="ECO:0000313" key="3">
    <source>
        <dbReference type="EMBL" id="GAA4002790.1"/>
    </source>
</evidence>
<evidence type="ECO:0000256" key="1">
    <source>
        <dbReference type="SAM" id="MobiDB-lite"/>
    </source>
</evidence>
<keyword evidence="2" id="KW-0732">Signal</keyword>
<dbReference type="EMBL" id="BAABBP010000032">
    <property type="protein sequence ID" value="GAA4002790.1"/>
    <property type="molecule type" value="Genomic_DNA"/>
</dbReference>
<dbReference type="Proteomes" id="UP001501627">
    <property type="component" value="Unassembled WGS sequence"/>
</dbReference>
<feature type="chain" id="PRO_5047363916" description="Lipoprotein" evidence="2">
    <location>
        <begin position="20"/>
        <end position="201"/>
    </location>
</feature>
<dbReference type="PROSITE" id="PS51257">
    <property type="entry name" value="PROKAR_LIPOPROTEIN"/>
    <property type="match status" value="1"/>
</dbReference>
<comment type="caution">
    <text evidence="3">The sequence shown here is derived from an EMBL/GenBank/DDBJ whole genome shotgun (WGS) entry which is preliminary data.</text>
</comment>
<gene>
    <name evidence="3" type="ORF">GCM10022279_28370</name>
</gene>
<feature type="region of interest" description="Disordered" evidence="1">
    <location>
        <begin position="180"/>
        <end position="201"/>
    </location>
</feature>
<proteinExistence type="predicted"/>
<reference evidence="4" key="1">
    <citation type="journal article" date="2019" name="Int. J. Syst. Evol. Microbiol.">
        <title>The Global Catalogue of Microorganisms (GCM) 10K type strain sequencing project: providing services to taxonomists for standard genome sequencing and annotation.</title>
        <authorList>
            <consortium name="The Broad Institute Genomics Platform"/>
            <consortium name="The Broad Institute Genome Sequencing Center for Infectious Disease"/>
            <person name="Wu L."/>
            <person name="Ma J."/>
        </authorList>
    </citation>
    <scope>NUCLEOTIDE SEQUENCE [LARGE SCALE GENOMIC DNA]</scope>
    <source>
        <strain evidence="4">JCM 17561</strain>
    </source>
</reference>
<keyword evidence="4" id="KW-1185">Reference proteome</keyword>
<accession>A0ABP7RVM5</accession>
<name>A0ABP7RVM5_9BURK</name>
<protein>
    <recommendedName>
        <fullName evidence="5">Lipoprotein</fullName>
    </recommendedName>
</protein>
<feature type="compositionally biased region" description="Gly residues" evidence="1">
    <location>
        <begin position="180"/>
        <end position="190"/>
    </location>
</feature>
<feature type="signal peptide" evidence="2">
    <location>
        <begin position="1"/>
        <end position="19"/>
    </location>
</feature>
<evidence type="ECO:0000256" key="2">
    <source>
        <dbReference type="SAM" id="SignalP"/>
    </source>
</evidence>
<organism evidence="3 4">
    <name type="scientific">Comamonas faecalis</name>
    <dbReference type="NCBI Taxonomy" id="1387849"/>
    <lineage>
        <taxon>Bacteria</taxon>
        <taxon>Pseudomonadati</taxon>
        <taxon>Pseudomonadota</taxon>
        <taxon>Betaproteobacteria</taxon>
        <taxon>Burkholderiales</taxon>
        <taxon>Comamonadaceae</taxon>
        <taxon>Comamonas</taxon>
    </lineage>
</organism>
<dbReference type="RefSeq" id="WP_146031493.1">
    <property type="nucleotide sequence ID" value="NZ_BAABBP010000032.1"/>
</dbReference>